<protein>
    <submittedName>
        <fullName evidence="1">Uncharacterized protein</fullName>
    </submittedName>
</protein>
<gene>
    <name evidence="1" type="ORF">HMPREF9371_2481</name>
</gene>
<dbReference type="PATRIC" id="fig|1032488.3.peg.2338"/>
<proteinExistence type="predicted"/>
<accession>G4CLJ0</accession>
<evidence type="ECO:0000313" key="1">
    <source>
        <dbReference type="EMBL" id="EGY51309.1"/>
    </source>
</evidence>
<evidence type="ECO:0000313" key="2">
    <source>
        <dbReference type="Proteomes" id="UP000003019"/>
    </source>
</evidence>
<name>G4CLJ0_9NEIS</name>
<sequence>MRTKPYFQIGSSKANRLPEHVSDNILAGQCKNFVIYAIC</sequence>
<comment type="caution">
    <text evidence="1">The sequence shown here is derived from an EMBL/GenBank/DDBJ whole genome shotgun (WGS) entry which is preliminary data.</text>
</comment>
<reference evidence="1 2" key="1">
    <citation type="submission" date="2011-05" db="EMBL/GenBank/DDBJ databases">
        <authorList>
            <person name="Muzny D."/>
            <person name="Qin X."/>
            <person name="Deng J."/>
            <person name="Jiang H."/>
            <person name="Liu Y."/>
            <person name="Qu J."/>
            <person name="Song X.-Z."/>
            <person name="Zhang L."/>
            <person name="Thornton R."/>
            <person name="Coyle M."/>
            <person name="Francisco L."/>
            <person name="Jackson L."/>
            <person name="Javaid M."/>
            <person name="Korchina V."/>
            <person name="Kovar C."/>
            <person name="Mata R."/>
            <person name="Mathew T."/>
            <person name="Ngo R."/>
            <person name="Nguyen L."/>
            <person name="Nguyen N."/>
            <person name="Okwuonu G."/>
            <person name="Ongeri F."/>
            <person name="Pham C."/>
            <person name="Simmons D."/>
            <person name="Wilczek-Boney K."/>
            <person name="Hale W."/>
            <person name="Jakkamsetti A."/>
            <person name="Pham P."/>
            <person name="Ruth R."/>
            <person name="San Lucas F."/>
            <person name="Warren J."/>
            <person name="Zhang J."/>
            <person name="Zhao Z."/>
            <person name="Zhou C."/>
            <person name="Zhu D."/>
            <person name="Lee S."/>
            <person name="Bess C."/>
            <person name="Blankenburg K."/>
            <person name="Forbes L."/>
            <person name="Fu Q."/>
            <person name="Gubbala S."/>
            <person name="Hirani K."/>
            <person name="Jayaseelan J.C."/>
            <person name="Lara F."/>
            <person name="Munidasa M."/>
            <person name="Palculict T."/>
            <person name="Patil S."/>
            <person name="Pu L.-L."/>
            <person name="Saada N."/>
            <person name="Tang L."/>
            <person name="Weissenberger G."/>
            <person name="Zhu Y."/>
            <person name="Hemphill L."/>
            <person name="Shang Y."/>
            <person name="Youmans B."/>
            <person name="Ayvaz T."/>
            <person name="Ross M."/>
            <person name="Santibanez J."/>
            <person name="Aqrawi P."/>
            <person name="Gross S."/>
            <person name="Joshi V."/>
            <person name="Fowler G."/>
            <person name="Nazareth L."/>
            <person name="Reid J."/>
            <person name="Worley K."/>
            <person name="Petrosino J."/>
            <person name="Highlander S."/>
            <person name="Gibbs R."/>
        </authorList>
    </citation>
    <scope>NUCLEOTIDE SEQUENCE [LARGE SCALE GENOMIC DNA]</scope>
    <source>
        <strain evidence="1 2">871</strain>
    </source>
</reference>
<dbReference type="EMBL" id="AGAY01000087">
    <property type="protein sequence ID" value="EGY51309.1"/>
    <property type="molecule type" value="Genomic_DNA"/>
</dbReference>
<dbReference type="Proteomes" id="UP000003019">
    <property type="component" value="Unassembled WGS sequence"/>
</dbReference>
<organism evidence="1 2">
    <name type="scientific">Neisseria shayeganii 871</name>
    <dbReference type="NCBI Taxonomy" id="1032488"/>
    <lineage>
        <taxon>Bacteria</taxon>
        <taxon>Pseudomonadati</taxon>
        <taxon>Pseudomonadota</taxon>
        <taxon>Betaproteobacteria</taxon>
        <taxon>Neisseriales</taxon>
        <taxon>Neisseriaceae</taxon>
        <taxon>Neisseria</taxon>
    </lineage>
</organism>
<dbReference type="AlphaFoldDB" id="G4CLJ0"/>
<dbReference type="HOGENOM" id="CLU_3313319_0_0_4"/>
<keyword evidence="2" id="KW-1185">Reference proteome</keyword>